<feature type="compositionally biased region" description="Basic and acidic residues" evidence="1">
    <location>
        <begin position="263"/>
        <end position="278"/>
    </location>
</feature>
<dbReference type="AlphaFoldDB" id="A0A4Z1G5U1"/>
<sequence>MSDDRTRQWRFRVEEARLEGGSQYSGRSGHSGHKLIPPGYVRANPATTPKTPPESEASFASYIAPPPSKLSKVSSRARPPTAPMAPSKAPSTASGVKRPVEEVRGHSVWTGSDEHKGGDDGGPEGQSHRGSEGTIRSSHGSRRHDERTGEQPHRGDEGTVRSSHRSRRHDERTGEQSYRGGSPISSHKSRGDDDRPREQSHRGGSPISSHKSRRDDDRPRNPNHHEKPIKYDESDDGMPQGSRSMRGGDEPRESNPYADSVENDGRSRYDESINDGERSPGSTRTIKNTPGWRRKREPPSESKNSSRSVDGFYTRNKDGSSRPNNDGRDDNRSNIASESGSQRGDGRSRRGGEGSGGKDGKTSSGSVISKKSSKSGKDGGSNKGSSDNDIKTLVSDRHSEKGDGKKVAFSSADKNQAQPLEGIPEDRSDVEGSCYSEENKD</sequence>
<gene>
    <name evidence="2" type="ORF">BPAE_0015g00810</name>
</gene>
<feature type="compositionally biased region" description="Basic and acidic residues" evidence="1">
    <location>
        <begin position="386"/>
        <end position="406"/>
    </location>
</feature>
<comment type="caution">
    <text evidence="2">The sequence shown here is derived from an EMBL/GenBank/DDBJ whole genome shotgun (WGS) entry which is preliminary data.</text>
</comment>
<protein>
    <submittedName>
        <fullName evidence="2">Uncharacterized protein</fullName>
    </submittedName>
</protein>
<keyword evidence="3" id="KW-1185">Reference proteome</keyword>
<dbReference type="EMBL" id="PQXI01000015">
    <property type="protein sequence ID" value="TGO29437.1"/>
    <property type="molecule type" value="Genomic_DNA"/>
</dbReference>
<feature type="compositionally biased region" description="Basic and acidic residues" evidence="1">
    <location>
        <begin position="344"/>
        <end position="361"/>
    </location>
</feature>
<reference evidence="2 3" key="1">
    <citation type="submission" date="2017-12" db="EMBL/GenBank/DDBJ databases">
        <title>Comparative genomics of Botrytis spp.</title>
        <authorList>
            <person name="Valero-Jimenez C.A."/>
            <person name="Tapia P."/>
            <person name="Veloso J."/>
            <person name="Silva-Moreno E."/>
            <person name="Staats M."/>
            <person name="Valdes J.H."/>
            <person name="Van Kan J.A.L."/>
        </authorList>
    </citation>
    <scope>NUCLEOTIDE SEQUENCE [LARGE SCALE GENOMIC DNA]</scope>
    <source>
        <strain evidence="2 3">Bp0003</strain>
    </source>
</reference>
<feature type="compositionally biased region" description="Basic and acidic residues" evidence="1">
    <location>
        <begin position="315"/>
        <end position="332"/>
    </location>
</feature>
<feature type="compositionally biased region" description="Basic and acidic residues" evidence="1">
    <location>
        <begin position="143"/>
        <end position="159"/>
    </location>
</feature>
<accession>A0A4Z1G5U1</accession>
<feature type="compositionally biased region" description="Basic and acidic residues" evidence="1">
    <location>
        <begin position="189"/>
        <end position="201"/>
    </location>
</feature>
<feature type="compositionally biased region" description="Basic and acidic residues" evidence="1">
    <location>
        <begin position="213"/>
        <end position="232"/>
    </location>
</feature>
<feature type="region of interest" description="Disordered" evidence="1">
    <location>
        <begin position="16"/>
        <end position="441"/>
    </location>
</feature>
<evidence type="ECO:0000313" key="3">
    <source>
        <dbReference type="Proteomes" id="UP000297910"/>
    </source>
</evidence>
<organism evidence="2 3">
    <name type="scientific">Botrytis paeoniae</name>
    <dbReference type="NCBI Taxonomy" id="278948"/>
    <lineage>
        <taxon>Eukaryota</taxon>
        <taxon>Fungi</taxon>
        <taxon>Dikarya</taxon>
        <taxon>Ascomycota</taxon>
        <taxon>Pezizomycotina</taxon>
        <taxon>Leotiomycetes</taxon>
        <taxon>Helotiales</taxon>
        <taxon>Sclerotiniaceae</taxon>
        <taxon>Botrytis</taxon>
    </lineage>
</organism>
<evidence type="ECO:0000256" key="1">
    <source>
        <dbReference type="SAM" id="MobiDB-lite"/>
    </source>
</evidence>
<proteinExistence type="predicted"/>
<name>A0A4Z1G5U1_9HELO</name>
<dbReference type="Proteomes" id="UP000297910">
    <property type="component" value="Unassembled WGS sequence"/>
</dbReference>
<evidence type="ECO:0000313" key="2">
    <source>
        <dbReference type="EMBL" id="TGO29437.1"/>
    </source>
</evidence>